<feature type="region of interest" description="Disordered" evidence="1">
    <location>
        <begin position="1"/>
        <end position="49"/>
    </location>
</feature>
<dbReference type="WBParaSite" id="GPUH_0000358101-mRNA-1">
    <property type="protein sequence ID" value="GPUH_0000358101-mRNA-1"/>
    <property type="gene ID" value="GPUH_0000358101"/>
</dbReference>
<dbReference type="GO" id="GO:0000184">
    <property type="term" value="P:nuclear-transcribed mRNA catabolic process, nonsense-mediated decay"/>
    <property type="evidence" value="ECO:0007669"/>
    <property type="project" value="TreeGrafter"/>
</dbReference>
<reference evidence="3 4" key="2">
    <citation type="submission" date="2018-11" db="EMBL/GenBank/DDBJ databases">
        <authorList>
            <consortium name="Pathogen Informatics"/>
        </authorList>
    </citation>
    <scope>NUCLEOTIDE SEQUENCE [LARGE SCALE GENOMIC DNA]</scope>
</reference>
<evidence type="ECO:0000256" key="1">
    <source>
        <dbReference type="SAM" id="MobiDB-lite"/>
    </source>
</evidence>
<dbReference type="InterPro" id="IPR045153">
    <property type="entry name" value="Est1/Ebs1-like"/>
</dbReference>
<evidence type="ECO:0000313" key="5">
    <source>
        <dbReference type="WBParaSite" id="GPUH_0000358101-mRNA-1"/>
    </source>
</evidence>
<dbReference type="GO" id="GO:0005697">
    <property type="term" value="C:telomerase holoenzyme complex"/>
    <property type="evidence" value="ECO:0007669"/>
    <property type="project" value="TreeGrafter"/>
</dbReference>
<reference evidence="5" key="1">
    <citation type="submission" date="2016-06" db="UniProtKB">
        <authorList>
            <consortium name="WormBaseParasite"/>
        </authorList>
    </citation>
    <scope>IDENTIFICATION</scope>
</reference>
<sequence length="248" mass="28114">MLKKPPQLEHVERTSQNSAERRTPSPDVASEGALKKSNNKSNKFRKDLPPTEWPIHVEISKSEGPEIEALNDKLNQLIERITESADLSAGEEILLVSNTLSKLYLQIVPRDISYTYTMNLEQHLWKQCFHTSIEALRAASNSVDDASRVFRSSLIKLIHQGLDFYARLFNKYEMVFEFLIEDYLYWQTGLPADDFLGCVLVDSGAHEAADPVIKVALLSLQRMAVSVGDLQRYNAIVTGIKNYSNAWL</sequence>
<dbReference type="PANTHER" id="PTHR15696:SF0">
    <property type="entry name" value="TELOMERASE-BINDING PROTEIN EST1A"/>
    <property type="match status" value="1"/>
</dbReference>
<dbReference type="InterPro" id="IPR019458">
    <property type="entry name" value="Est1-like_N"/>
</dbReference>
<dbReference type="Proteomes" id="UP000271098">
    <property type="component" value="Unassembled WGS sequence"/>
</dbReference>
<dbReference type="GO" id="GO:0070034">
    <property type="term" value="F:telomerase RNA binding"/>
    <property type="evidence" value="ECO:0007669"/>
    <property type="project" value="TreeGrafter"/>
</dbReference>
<dbReference type="SUPFAM" id="SSF48452">
    <property type="entry name" value="TPR-like"/>
    <property type="match status" value="1"/>
</dbReference>
<accession>A0A183D4D4</accession>
<feature type="compositionally biased region" description="Basic and acidic residues" evidence="1">
    <location>
        <begin position="1"/>
        <end position="24"/>
    </location>
</feature>
<dbReference type="Pfam" id="PF10374">
    <property type="entry name" value="EST1"/>
    <property type="match status" value="1"/>
</dbReference>
<evidence type="ECO:0000259" key="2">
    <source>
        <dbReference type="Pfam" id="PF10374"/>
    </source>
</evidence>
<protein>
    <submittedName>
        <fullName evidence="5">EST1 domain-containing protein</fullName>
    </submittedName>
</protein>
<dbReference type="InterPro" id="IPR011990">
    <property type="entry name" value="TPR-like_helical_dom_sf"/>
</dbReference>
<gene>
    <name evidence="3" type="ORF">GPUH_LOCUS3577</name>
</gene>
<evidence type="ECO:0000313" key="3">
    <source>
        <dbReference type="EMBL" id="VDK40081.1"/>
    </source>
</evidence>
<dbReference type="AlphaFoldDB" id="A0A183D4D4"/>
<dbReference type="Gene3D" id="1.25.40.10">
    <property type="entry name" value="Tetratricopeptide repeat domain"/>
    <property type="match status" value="1"/>
</dbReference>
<dbReference type="GO" id="GO:0042162">
    <property type="term" value="F:telomeric DNA binding"/>
    <property type="evidence" value="ECO:0007669"/>
    <property type="project" value="TreeGrafter"/>
</dbReference>
<name>A0A183D4D4_9BILA</name>
<feature type="domain" description="Telomerase activating protein Est1-like N-terminal" evidence="2">
    <location>
        <begin position="120"/>
        <end position="236"/>
    </location>
</feature>
<evidence type="ECO:0000313" key="4">
    <source>
        <dbReference type="Proteomes" id="UP000271098"/>
    </source>
</evidence>
<proteinExistence type="predicted"/>
<dbReference type="OrthoDB" id="2017974at2759"/>
<dbReference type="EMBL" id="UYRT01006217">
    <property type="protein sequence ID" value="VDK40081.1"/>
    <property type="molecule type" value="Genomic_DNA"/>
</dbReference>
<organism evidence="5">
    <name type="scientific">Gongylonema pulchrum</name>
    <dbReference type="NCBI Taxonomy" id="637853"/>
    <lineage>
        <taxon>Eukaryota</taxon>
        <taxon>Metazoa</taxon>
        <taxon>Ecdysozoa</taxon>
        <taxon>Nematoda</taxon>
        <taxon>Chromadorea</taxon>
        <taxon>Rhabditida</taxon>
        <taxon>Spirurina</taxon>
        <taxon>Spiruromorpha</taxon>
        <taxon>Spiruroidea</taxon>
        <taxon>Gongylonematidae</taxon>
        <taxon>Gongylonema</taxon>
    </lineage>
</organism>
<dbReference type="PANTHER" id="PTHR15696">
    <property type="entry name" value="SMG-7 SUPPRESSOR WITH MORPHOLOGICAL EFFECT ON GENITALIA PROTEIN 7"/>
    <property type="match status" value="1"/>
</dbReference>
<keyword evidence="4" id="KW-1185">Reference proteome</keyword>